<proteinExistence type="predicted"/>
<keyword evidence="1" id="KW-0812">Transmembrane</keyword>
<reference evidence="2" key="1">
    <citation type="submission" date="2023-07" db="EMBL/GenBank/DDBJ databases">
        <authorList>
            <consortium name="AG Swart"/>
            <person name="Singh M."/>
            <person name="Singh A."/>
            <person name="Seah K."/>
            <person name="Emmerich C."/>
        </authorList>
    </citation>
    <scope>NUCLEOTIDE SEQUENCE</scope>
    <source>
        <strain evidence="2">DP1</strain>
    </source>
</reference>
<evidence type="ECO:0008006" key="4">
    <source>
        <dbReference type="Google" id="ProtNLM"/>
    </source>
</evidence>
<dbReference type="AlphaFoldDB" id="A0AAD1UA59"/>
<protein>
    <recommendedName>
        <fullName evidence="4">Transmembrane protein</fullName>
    </recommendedName>
</protein>
<dbReference type="Proteomes" id="UP001295684">
    <property type="component" value="Unassembled WGS sequence"/>
</dbReference>
<feature type="transmembrane region" description="Helical" evidence="1">
    <location>
        <begin position="6"/>
        <end position="24"/>
    </location>
</feature>
<evidence type="ECO:0000313" key="3">
    <source>
        <dbReference type="Proteomes" id="UP001295684"/>
    </source>
</evidence>
<keyword evidence="3" id="KW-1185">Reference proteome</keyword>
<comment type="caution">
    <text evidence="2">The sequence shown here is derived from an EMBL/GenBank/DDBJ whole genome shotgun (WGS) entry which is preliminary data.</text>
</comment>
<accession>A0AAD1UA59</accession>
<sequence length="96" mass="10981">MDIIYFAIPLIRIYMTIITSMFLYEHRSDKKQNLGMNADQILTVTPFQVTENPKNCSRMSTLSDSNTCGCFYTKSVSNRGTLDLANYFGGQNNYKD</sequence>
<evidence type="ECO:0000313" key="2">
    <source>
        <dbReference type="EMBL" id="CAI2361744.1"/>
    </source>
</evidence>
<name>A0AAD1UA59_EUPCR</name>
<dbReference type="EMBL" id="CAMPGE010002926">
    <property type="protein sequence ID" value="CAI2361744.1"/>
    <property type="molecule type" value="Genomic_DNA"/>
</dbReference>
<keyword evidence="1" id="KW-1133">Transmembrane helix</keyword>
<organism evidence="2 3">
    <name type="scientific">Euplotes crassus</name>
    <dbReference type="NCBI Taxonomy" id="5936"/>
    <lineage>
        <taxon>Eukaryota</taxon>
        <taxon>Sar</taxon>
        <taxon>Alveolata</taxon>
        <taxon>Ciliophora</taxon>
        <taxon>Intramacronucleata</taxon>
        <taxon>Spirotrichea</taxon>
        <taxon>Hypotrichia</taxon>
        <taxon>Euplotida</taxon>
        <taxon>Euplotidae</taxon>
        <taxon>Moneuplotes</taxon>
    </lineage>
</organism>
<gene>
    <name evidence="2" type="ORF">ECRASSUSDP1_LOCUS3057</name>
</gene>
<keyword evidence="1" id="KW-0472">Membrane</keyword>
<evidence type="ECO:0000256" key="1">
    <source>
        <dbReference type="SAM" id="Phobius"/>
    </source>
</evidence>